<evidence type="ECO:0000313" key="1">
    <source>
        <dbReference type="EMBL" id="KAK3691857.1"/>
    </source>
</evidence>
<dbReference type="AlphaFoldDB" id="A0AAE0XF68"/>
<dbReference type="EMBL" id="JAWDGP010008074">
    <property type="protein sequence ID" value="KAK3691857.1"/>
    <property type="molecule type" value="Genomic_DNA"/>
</dbReference>
<dbReference type="Proteomes" id="UP001283361">
    <property type="component" value="Unassembled WGS sequence"/>
</dbReference>
<protein>
    <submittedName>
        <fullName evidence="1">Uncharacterized protein</fullName>
    </submittedName>
</protein>
<keyword evidence="2" id="KW-1185">Reference proteome</keyword>
<organism evidence="1 2">
    <name type="scientific">Elysia crispata</name>
    <name type="common">lettuce slug</name>
    <dbReference type="NCBI Taxonomy" id="231223"/>
    <lineage>
        <taxon>Eukaryota</taxon>
        <taxon>Metazoa</taxon>
        <taxon>Spiralia</taxon>
        <taxon>Lophotrochozoa</taxon>
        <taxon>Mollusca</taxon>
        <taxon>Gastropoda</taxon>
        <taxon>Heterobranchia</taxon>
        <taxon>Euthyneura</taxon>
        <taxon>Panpulmonata</taxon>
        <taxon>Sacoglossa</taxon>
        <taxon>Placobranchoidea</taxon>
        <taxon>Plakobranchidae</taxon>
        <taxon>Elysia</taxon>
    </lineage>
</organism>
<name>A0AAE0XF68_9GAST</name>
<proteinExistence type="predicted"/>
<evidence type="ECO:0000313" key="2">
    <source>
        <dbReference type="Proteomes" id="UP001283361"/>
    </source>
</evidence>
<sequence length="98" mass="10560">MIFIKDVSGNPGELMDSMGEHSGSFSTQLQWTLVECAAAAAAQHATRAIEIEMLHCSSTYFGATEELGPQTSTTLFRLGMRIESLICIFSPSLTCLGL</sequence>
<gene>
    <name evidence="1" type="ORF">RRG08_014239</name>
</gene>
<comment type="caution">
    <text evidence="1">The sequence shown here is derived from an EMBL/GenBank/DDBJ whole genome shotgun (WGS) entry which is preliminary data.</text>
</comment>
<reference evidence="1" key="1">
    <citation type="journal article" date="2023" name="G3 (Bethesda)">
        <title>A reference genome for the long-term kleptoplast-retaining sea slug Elysia crispata morphotype clarki.</title>
        <authorList>
            <person name="Eastman K.E."/>
            <person name="Pendleton A.L."/>
            <person name="Shaikh M.A."/>
            <person name="Suttiyut T."/>
            <person name="Ogas R."/>
            <person name="Tomko P."/>
            <person name="Gavelis G."/>
            <person name="Widhalm J.R."/>
            <person name="Wisecaver J.H."/>
        </authorList>
    </citation>
    <scope>NUCLEOTIDE SEQUENCE</scope>
    <source>
        <strain evidence="1">ECLA1</strain>
    </source>
</reference>
<accession>A0AAE0XF68</accession>